<feature type="transmembrane region" description="Helical" evidence="1">
    <location>
        <begin position="114"/>
        <end position="132"/>
    </location>
</feature>
<dbReference type="PANTHER" id="PTHR28009:SF1">
    <property type="entry name" value="PHEROMONE ALPHA FACTOR RECEPTOR"/>
    <property type="match status" value="1"/>
</dbReference>
<reference evidence="2" key="1">
    <citation type="journal article" date="2020" name="BMC Genomics">
        <title>Correction to: Identification and distribution of gene clusters required for synthesis of sphingolipid metabolism inhibitors in diverse species of the filamentous fungus Fusarium.</title>
        <authorList>
            <person name="Kim H.S."/>
            <person name="Lohmar J.M."/>
            <person name="Busman M."/>
            <person name="Brown D.W."/>
            <person name="Naumann T.A."/>
            <person name="Divon H.H."/>
            <person name="Lysoe E."/>
            <person name="Uhlig S."/>
            <person name="Proctor R.H."/>
        </authorList>
    </citation>
    <scope>NUCLEOTIDE SEQUENCE</scope>
    <source>
        <strain evidence="2">NRRL 45417</strain>
    </source>
</reference>
<feature type="transmembrane region" description="Helical" evidence="1">
    <location>
        <begin position="75"/>
        <end position="94"/>
    </location>
</feature>
<keyword evidence="1" id="KW-0472">Membrane</keyword>
<protein>
    <recommendedName>
        <fullName evidence="4">Pheromone receptor</fullName>
    </recommendedName>
</protein>
<dbReference type="PRINTS" id="PR00250">
    <property type="entry name" value="GPCRSTE2"/>
</dbReference>
<accession>A0A8H4WZL0</accession>
<dbReference type="EMBL" id="JABFAI010000081">
    <property type="protein sequence ID" value="KAF4956658.1"/>
    <property type="molecule type" value="Genomic_DNA"/>
</dbReference>
<dbReference type="Pfam" id="PF02116">
    <property type="entry name" value="STE2"/>
    <property type="match status" value="1"/>
</dbReference>
<dbReference type="OrthoDB" id="5402633at2759"/>
<reference evidence="2" key="2">
    <citation type="submission" date="2020-05" db="EMBL/GenBank/DDBJ databases">
        <authorList>
            <person name="Kim H.-S."/>
            <person name="Proctor R.H."/>
            <person name="Brown D.W."/>
        </authorList>
    </citation>
    <scope>NUCLEOTIDE SEQUENCE</scope>
    <source>
        <strain evidence="2">NRRL 45417</strain>
    </source>
</reference>
<dbReference type="GO" id="GO:0004932">
    <property type="term" value="F:mating-type factor pheromone receptor activity"/>
    <property type="evidence" value="ECO:0007669"/>
    <property type="project" value="InterPro"/>
</dbReference>
<keyword evidence="1" id="KW-1133">Transmembrane helix</keyword>
<keyword evidence="1" id="KW-0812">Transmembrane</keyword>
<evidence type="ECO:0008006" key="4">
    <source>
        <dbReference type="Google" id="ProtNLM"/>
    </source>
</evidence>
<dbReference type="InterPro" id="IPR000366">
    <property type="entry name" value="GPCR_STE2"/>
</dbReference>
<dbReference type="GO" id="GO:0038038">
    <property type="term" value="C:G protein-coupled receptor homodimeric complex"/>
    <property type="evidence" value="ECO:0007669"/>
    <property type="project" value="TreeGrafter"/>
</dbReference>
<dbReference type="PANTHER" id="PTHR28009">
    <property type="entry name" value="PHEROMONE ALPHA FACTOR RECEPTOR"/>
    <property type="match status" value="1"/>
</dbReference>
<evidence type="ECO:0000313" key="2">
    <source>
        <dbReference type="EMBL" id="KAF4956658.1"/>
    </source>
</evidence>
<proteinExistence type="predicted"/>
<dbReference type="Gene3D" id="1.10.287.920">
    <property type="entry name" value="Pheromone alpha factor receptor"/>
    <property type="match status" value="1"/>
</dbReference>
<dbReference type="AlphaFoldDB" id="A0A8H4WZL0"/>
<keyword evidence="3" id="KW-1185">Reference proteome</keyword>
<feature type="transmembrane region" description="Helical" evidence="1">
    <location>
        <begin position="40"/>
        <end position="63"/>
    </location>
</feature>
<feature type="transmembrane region" description="Helical" evidence="1">
    <location>
        <begin position="153"/>
        <end position="173"/>
    </location>
</feature>
<comment type="caution">
    <text evidence="2">The sequence shown here is derived from an EMBL/GenBank/DDBJ whole genome shotgun (WGS) entry which is preliminary data.</text>
</comment>
<name>A0A8H4WZL0_9HYPO</name>
<gene>
    <name evidence="2" type="ORF">FGADI_3647</name>
</gene>
<dbReference type="InterPro" id="IPR027458">
    <property type="entry name" value="STE2_TM1-TM2_sf"/>
</dbReference>
<sequence length="397" mass="44113">MSTFDPFTQNVTFLAADGNTTISIPVMLVDEMRRMMVNTVINYATQLGACLVMLVVLLVMVPFSKFRRPFNALQIISLVICSCRMVLLCIWNISKFADFYPFWSHDFSHIPRSGYAPAIAANIVSLLLVISVETMLMSQAWTMVKLWPNMWKYIITGLSLVISLMTICVRIAFTTVQNKAVLDTIPPWHMLWLIKWTVIMNVSSISWWCAIFNIKLLWHLISNRGILPSYKTLTPMEVLVMTNGILMIIPGEPPSHPPQETTHSQSAVTFASLEWAHFVDFEAASLTLSSVAVILPLGTLAAQRIATSNANSAQSSGASSGIRYGVSGPSSFTGFKAPSFSTNRSGTTDMPHVSVYARCEAGTSSRDHINPEDVELGKIDGDHVRVEKAFLQREERI</sequence>
<evidence type="ECO:0000313" key="3">
    <source>
        <dbReference type="Proteomes" id="UP000604273"/>
    </source>
</evidence>
<dbReference type="GO" id="GO:0000750">
    <property type="term" value="P:pheromone-dependent signal transduction involved in conjugation with cellular fusion"/>
    <property type="evidence" value="ECO:0007669"/>
    <property type="project" value="TreeGrafter"/>
</dbReference>
<organism evidence="2 3">
    <name type="scientific">Fusarium gaditjirri</name>
    <dbReference type="NCBI Taxonomy" id="282569"/>
    <lineage>
        <taxon>Eukaryota</taxon>
        <taxon>Fungi</taxon>
        <taxon>Dikarya</taxon>
        <taxon>Ascomycota</taxon>
        <taxon>Pezizomycotina</taxon>
        <taxon>Sordariomycetes</taxon>
        <taxon>Hypocreomycetidae</taxon>
        <taxon>Hypocreales</taxon>
        <taxon>Nectriaceae</taxon>
        <taxon>Fusarium</taxon>
        <taxon>Fusarium nisikadoi species complex</taxon>
    </lineage>
</organism>
<dbReference type="Proteomes" id="UP000604273">
    <property type="component" value="Unassembled WGS sequence"/>
</dbReference>
<feature type="transmembrane region" description="Helical" evidence="1">
    <location>
        <begin position="193"/>
        <end position="214"/>
    </location>
</feature>
<evidence type="ECO:0000256" key="1">
    <source>
        <dbReference type="SAM" id="Phobius"/>
    </source>
</evidence>
<dbReference type="CDD" id="cd14939">
    <property type="entry name" value="7tmD_STE2"/>
    <property type="match status" value="1"/>
</dbReference>